<dbReference type="Proteomes" id="UP000054007">
    <property type="component" value="Unassembled WGS sequence"/>
</dbReference>
<name>A0A0D7BS46_9AGAR</name>
<evidence type="ECO:0000313" key="5">
    <source>
        <dbReference type="EMBL" id="KIY72999.1"/>
    </source>
</evidence>
<feature type="region of interest" description="Disordered" evidence="2">
    <location>
        <begin position="627"/>
        <end position="652"/>
    </location>
</feature>
<dbReference type="EMBL" id="KN880439">
    <property type="protein sequence ID" value="KIY72999.1"/>
    <property type="molecule type" value="Genomic_DNA"/>
</dbReference>
<gene>
    <name evidence="5" type="ORF">CYLTODRAFT_417509</name>
</gene>
<dbReference type="Pfam" id="PF12763">
    <property type="entry name" value="EH"/>
    <property type="match status" value="3"/>
</dbReference>
<accession>A0A0D7BS46</accession>
<dbReference type="CDD" id="cd00052">
    <property type="entry name" value="EH"/>
    <property type="match status" value="1"/>
</dbReference>
<evidence type="ECO:0000256" key="2">
    <source>
        <dbReference type="SAM" id="MobiDB-lite"/>
    </source>
</evidence>
<dbReference type="OrthoDB" id="524326at2759"/>
<dbReference type="GO" id="GO:0005509">
    <property type="term" value="F:calcium ion binding"/>
    <property type="evidence" value="ECO:0007669"/>
    <property type="project" value="InterPro"/>
</dbReference>
<evidence type="ECO:0000256" key="1">
    <source>
        <dbReference type="SAM" id="Coils"/>
    </source>
</evidence>
<keyword evidence="1" id="KW-0175">Coiled coil</keyword>
<protein>
    <recommendedName>
        <fullName evidence="7">EF-hand</fullName>
    </recommendedName>
</protein>
<dbReference type="PANTHER" id="PTHR11216:SF174">
    <property type="entry name" value="GH06923P"/>
    <property type="match status" value="1"/>
</dbReference>
<dbReference type="GO" id="GO:0016197">
    <property type="term" value="P:endosomal transport"/>
    <property type="evidence" value="ECO:0007669"/>
    <property type="project" value="TreeGrafter"/>
</dbReference>
<reference evidence="5 6" key="1">
    <citation type="journal article" date="2015" name="Fungal Genet. Biol.">
        <title>Evolution of novel wood decay mechanisms in Agaricales revealed by the genome sequences of Fistulina hepatica and Cylindrobasidium torrendii.</title>
        <authorList>
            <person name="Floudas D."/>
            <person name="Held B.W."/>
            <person name="Riley R."/>
            <person name="Nagy L.G."/>
            <person name="Koehler G."/>
            <person name="Ransdell A.S."/>
            <person name="Younus H."/>
            <person name="Chow J."/>
            <person name="Chiniquy J."/>
            <person name="Lipzen A."/>
            <person name="Tritt A."/>
            <person name="Sun H."/>
            <person name="Haridas S."/>
            <person name="LaButti K."/>
            <person name="Ohm R.A."/>
            <person name="Kues U."/>
            <person name="Blanchette R.A."/>
            <person name="Grigoriev I.V."/>
            <person name="Minto R.E."/>
            <person name="Hibbett D.S."/>
        </authorList>
    </citation>
    <scope>NUCLEOTIDE SEQUENCE [LARGE SCALE GENOMIC DNA]</scope>
    <source>
        <strain evidence="5 6">FP15055 ss-10</strain>
    </source>
</reference>
<dbReference type="SUPFAM" id="SSF47473">
    <property type="entry name" value="EF-hand"/>
    <property type="match status" value="3"/>
</dbReference>
<feature type="coiled-coil region" evidence="1">
    <location>
        <begin position="559"/>
        <end position="627"/>
    </location>
</feature>
<dbReference type="InterPro" id="IPR011992">
    <property type="entry name" value="EF-hand-dom_pair"/>
</dbReference>
<dbReference type="PROSITE" id="PS50031">
    <property type="entry name" value="EH"/>
    <property type="match status" value="3"/>
</dbReference>
<feature type="compositionally biased region" description="Pro residues" evidence="2">
    <location>
        <begin position="363"/>
        <end position="374"/>
    </location>
</feature>
<dbReference type="Gene3D" id="1.10.238.10">
    <property type="entry name" value="EF-hand"/>
    <property type="match status" value="3"/>
</dbReference>
<feature type="domain" description="EH" evidence="3">
    <location>
        <begin position="245"/>
        <end position="325"/>
    </location>
</feature>
<dbReference type="STRING" id="1314674.A0A0D7BS46"/>
<keyword evidence="6" id="KW-1185">Reference proteome</keyword>
<sequence>MTSSEESRLVDVILGSRESLPAADAINAFLPSRLPPEVLAHVWEMTESDQKGYLSRDEVLRSLRLLGWAQRGFALEEGLADEPSPLVTLDGQESPPLPVPTFFIAPSLSPTNRAKYEALFHRTGPEDGLLDGRKIWATMLKSNLSLDKLTHIWDLVDAQRAAKLNCTEFCLIMYFIHGLLDGYIKALPSSIPPHLYQEAEQTFVEKIDFPVPSTPSTTLVHAFTTDFHFIRASVDLDSWTIPEVVKQHSDSYFTALDKDASNMLHGDEVVPFLVDSGLPPEELARIWDLCDTGYKGYLVPDEFARSVFLVYKELAGYQVPMVLPPIHSSVQCGLLPEPQPRSRRQTLSDVEKPLLNKRWSELPPLPQTPSPASAPSPDVSDELDELKLKLEHMSQLRMKEKSTLNDHIAELQQSQQELLTENSELRIGMRNASHSMRRSMTVHTDKSNSLAAENARLKQQLREADTARENLREMHTRAMVEVTQENQLLHAKAESLASAMTSTAEERDVQRLVIEEMTAEIDRLRMQVADLRDTATLLPSAGDDEDLQRQINEDIARENRKLRSQVGELAESLRSLQASYATMVSRDDFERERQEGRQRVAQAEGQRADLQRRMDAAIQDNHRLRASRTATEVRGTERDLPPPAYEAVAPGT</sequence>
<dbReference type="InterPro" id="IPR002048">
    <property type="entry name" value="EF_hand_dom"/>
</dbReference>
<feature type="domain" description="EF-hand" evidence="4">
    <location>
        <begin position="34"/>
        <end position="69"/>
    </location>
</feature>
<dbReference type="PANTHER" id="PTHR11216">
    <property type="entry name" value="EH DOMAIN"/>
    <property type="match status" value="1"/>
</dbReference>
<organism evidence="5 6">
    <name type="scientific">Cylindrobasidium torrendii FP15055 ss-10</name>
    <dbReference type="NCBI Taxonomy" id="1314674"/>
    <lineage>
        <taxon>Eukaryota</taxon>
        <taxon>Fungi</taxon>
        <taxon>Dikarya</taxon>
        <taxon>Basidiomycota</taxon>
        <taxon>Agaricomycotina</taxon>
        <taxon>Agaricomycetes</taxon>
        <taxon>Agaricomycetidae</taxon>
        <taxon>Agaricales</taxon>
        <taxon>Marasmiineae</taxon>
        <taxon>Physalacriaceae</taxon>
        <taxon>Cylindrobasidium</taxon>
    </lineage>
</organism>
<evidence type="ECO:0000313" key="6">
    <source>
        <dbReference type="Proteomes" id="UP000054007"/>
    </source>
</evidence>
<dbReference type="GO" id="GO:0005886">
    <property type="term" value="C:plasma membrane"/>
    <property type="evidence" value="ECO:0007669"/>
    <property type="project" value="TreeGrafter"/>
</dbReference>
<dbReference type="SMART" id="SM00027">
    <property type="entry name" value="EH"/>
    <property type="match status" value="2"/>
</dbReference>
<dbReference type="PROSITE" id="PS50222">
    <property type="entry name" value="EF_HAND_2"/>
    <property type="match status" value="1"/>
</dbReference>
<dbReference type="GO" id="GO:0005737">
    <property type="term" value="C:cytoplasm"/>
    <property type="evidence" value="ECO:0007669"/>
    <property type="project" value="TreeGrafter"/>
</dbReference>
<dbReference type="InterPro" id="IPR000261">
    <property type="entry name" value="EH_dom"/>
</dbReference>
<proteinExistence type="predicted"/>
<feature type="coiled-coil region" evidence="1">
    <location>
        <begin position="404"/>
        <end position="477"/>
    </location>
</feature>
<evidence type="ECO:0008006" key="7">
    <source>
        <dbReference type="Google" id="ProtNLM"/>
    </source>
</evidence>
<evidence type="ECO:0000259" key="3">
    <source>
        <dbReference type="PROSITE" id="PS50031"/>
    </source>
</evidence>
<feature type="domain" description="EH" evidence="3">
    <location>
        <begin position="29"/>
        <end position="110"/>
    </location>
</feature>
<feature type="region of interest" description="Disordered" evidence="2">
    <location>
        <begin position="360"/>
        <end position="382"/>
    </location>
</feature>
<dbReference type="AlphaFoldDB" id="A0A0D7BS46"/>
<evidence type="ECO:0000259" key="4">
    <source>
        <dbReference type="PROSITE" id="PS50222"/>
    </source>
</evidence>
<feature type="domain" description="EH" evidence="3">
    <location>
        <begin position="112"/>
        <end position="202"/>
    </location>
</feature>
<dbReference type="GO" id="GO:0006897">
    <property type="term" value="P:endocytosis"/>
    <property type="evidence" value="ECO:0007669"/>
    <property type="project" value="TreeGrafter"/>
</dbReference>